<name>A0A830HE11_9CHLO</name>
<dbReference type="Proteomes" id="UP000660262">
    <property type="component" value="Unassembled WGS sequence"/>
</dbReference>
<dbReference type="Gene3D" id="1.10.287.110">
    <property type="entry name" value="DnaJ domain"/>
    <property type="match status" value="1"/>
</dbReference>
<proteinExistence type="predicted"/>
<gene>
    <name evidence="4" type="ORF">PPROV_000207200</name>
</gene>
<dbReference type="PANTHER" id="PTHR43948:SF10">
    <property type="entry name" value="MRJ, ISOFORM E"/>
    <property type="match status" value="1"/>
</dbReference>
<accession>A0A830HE11</accession>
<dbReference type="InterPro" id="IPR001623">
    <property type="entry name" value="DnaJ_domain"/>
</dbReference>
<organism evidence="4 5">
    <name type="scientific">Pycnococcus provasolii</name>
    <dbReference type="NCBI Taxonomy" id="41880"/>
    <lineage>
        <taxon>Eukaryota</taxon>
        <taxon>Viridiplantae</taxon>
        <taxon>Chlorophyta</taxon>
        <taxon>Pseudoscourfieldiophyceae</taxon>
        <taxon>Pseudoscourfieldiales</taxon>
        <taxon>Pycnococcaceae</taxon>
        <taxon>Pycnococcus</taxon>
    </lineage>
</organism>
<dbReference type="PROSITE" id="PS00636">
    <property type="entry name" value="DNAJ_1"/>
    <property type="match status" value="1"/>
</dbReference>
<feature type="region of interest" description="Disordered" evidence="2">
    <location>
        <begin position="192"/>
        <end position="211"/>
    </location>
</feature>
<dbReference type="SMART" id="SM00271">
    <property type="entry name" value="DnaJ"/>
    <property type="match status" value="1"/>
</dbReference>
<dbReference type="EMBL" id="BNJQ01000005">
    <property type="protein sequence ID" value="GHP03317.1"/>
    <property type="molecule type" value="Genomic_DNA"/>
</dbReference>
<evidence type="ECO:0000313" key="4">
    <source>
        <dbReference type="EMBL" id="GHP03317.1"/>
    </source>
</evidence>
<dbReference type="GO" id="GO:0051082">
    <property type="term" value="F:unfolded protein binding"/>
    <property type="evidence" value="ECO:0007669"/>
    <property type="project" value="TreeGrafter"/>
</dbReference>
<dbReference type="CDD" id="cd06257">
    <property type="entry name" value="DnaJ"/>
    <property type="match status" value="1"/>
</dbReference>
<comment type="caution">
    <text evidence="4">The sequence shown here is derived from an EMBL/GenBank/DDBJ whole genome shotgun (WGS) entry which is preliminary data.</text>
</comment>
<dbReference type="GO" id="GO:0044183">
    <property type="term" value="F:protein folding chaperone"/>
    <property type="evidence" value="ECO:0007669"/>
    <property type="project" value="TreeGrafter"/>
</dbReference>
<dbReference type="GO" id="GO:0005634">
    <property type="term" value="C:nucleus"/>
    <property type="evidence" value="ECO:0007669"/>
    <property type="project" value="TreeGrafter"/>
</dbReference>
<dbReference type="AlphaFoldDB" id="A0A830HE11"/>
<keyword evidence="1" id="KW-0143">Chaperone</keyword>
<dbReference type="PANTHER" id="PTHR43948">
    <property type="entry name" value="DNAJ HOMOLOG SUBFAMILY B"/>
    <property type="match status" value="1"/>
</dbReference>
<dbReference type="InterPro" id="IPR018253">
    <property type="entry name" value="DnaJ_domain_CS"/>
</dbReference>
<dbReference type="PROSITE" id="PS50076">
    <property type="entry name" value="DNAJ_2"/>
    <property type="match status" value="1"/>
</dbReference>
<dbReference type="OrthoDB" id="550424at2759"/>
<evidence type="ECO:0000313" key="5">
    <source>
        <dbReference type="Proteomes" id="UP000660262"/>
    </source>
</evidence>
<evidence type="ECO:0000256" key="2">
    <source>
        <dbReference type="SAM" id="MobiDB-lite"/>
    </source>
</evidence>
<dbReference type="SUPFAM" id="SSF46565">
    <property type="entry name" value="Chaperone J-domain"/>
    <property type="match status" value="1"/>
</dbReference>
<protein>
    <submittedName>
        <fullName evidence="4">DnaJ protein</fullName>
    </submittedName>
</protein>
<sequence>MADVHSDDYYKVLGVGRSASEQEISKAYKKLAIKWHPDKNAQNREKAEENFKKVSEAYEVLSNKEKRQIYDQFGKQGLEGGMGGMGGMGGGFPGGGEGQRMNFAQAQNIFEAFFGGQDPFSMFGDDGMGGGMPRGGMPGGGPRMSFNMGGMPGGGMGGGFPSGMAEMLFSQMGGMPGGMPGGMGAGGGFGPNGMPTGPGRSPASAPYPDRPDVIPKGARVRLRNLTAAAHQNGKDGTIQNYDASRARYQVAINGDGETLSIKGANLLQLVGVTIRGVSSSPEYNNTKGSVVGFDGDGVQGRYHITTTTGKAVALKPANVIIEDGCRIWVGGLSKQELNGKQGKIVNFDQSTGRYTVQLANTQNQLVKLKPENVVL</sequence>
<dbReference type="FunFam" id="1.10.287.110:FF:000034">
    <property type="entry name" value="Chaperone protein DnaJ"/>
    <property type="match status" value="1"/>
</dbReference>
<dbReference type="GO" id="GO:0005737">
    <property type="term" value="C:cytoplasm"/>
    <property type="evidence" value="ECO:0007669"/>
    <property type="project" value="TreeGrafter"/>
</dbReference>
<feature type="domain" description="J" evidence="3">
    <location>
        <begin position="8"/>
        <end position="74"/>
    </location>
</feature>
<evidence type="ECO:0000256" key="1">
    <source>
        <dbReference type="ARBA" id="ARBA00023186"/>
    </source>
</evidence>
<dbReference type="Pfam" id="PF00226">
    <property type="entry name" value="DnaJ"/>
    <property type="match status" value="1"/>
</dbReference>
<dbReference type="GO" id="GO:0051087">
    <property type="term" value="F:protein-folding chaperone binding"/>
    <property type="evidence" value="ECO:0007669"/>
    <property type="project" value="TreeGrafter"/>
</dbReference>
<keyword evidence="5" id="KW-1185">Reference proteome</keyword>
<evidence type="ECO:0000259" key="3">
    <source>
        <dbReference type="PROSITE" id="PS50076"/>
    </source>
</evidence>
<dbReference type="InterPro" id="IPR036869">
    <property type="entry name" value="J_dom_sf"/>
</dbReference>
<reference evidence="4" key="1">
    <citation type="submission" date="2020-10" db="EMBL/GenBank/DDBJ databases">
        <title>Unveiling of a novel bifunctional photoreceptor, Dualchrome1, isolated from a cosmopolitan green alga.</title>
        <authorList>
            <person name="Suzuki S."/>
            <person name="Kawachi M."/>
        </authorList>
    </citation>
    <scope>NUCLEOTIDE SEQUENCE</scope>
    <source>
        <strain evidence="4">NIES 2893</strain>
    </source>
</reference>
<dbReference type="PRINTS" id="PR00625">
    <property type="entry name" value="JDOMAIN"/>
</dbReference>